<evidence type="ECO:0000313" key="1">
    <source>
        <dbReference type="EMBL" id="MBC8571818.1"/>
    </source>
</evidence>
<comment type="caution">
    <text evidence="1">The sequence shown here is derived from an EMBL/GenBank/DDBJ whole genome shotgun (WGS) entry which is preliminary data.</text>
</comment>
<organism evidence="1 2">
    <name type="scientific">Jingyaoa shaoxingensis</name>
    <dbReference type="NCBI Taxonomy" id="2763671"/>
    <lineage>
        <taxon>Bacteria</taxon>
        <taxon>Bacillati</taxon>
        <taxon>Bacillota</taxon>
        <taxon>Clostridia</taxon>
        <taxon>Lachnospirales</taxon>
        <taxon>Lachnospiraceae</taxon>
        <taxon>Jingyaoa</taxon>
    </lineage>
</organism>
<keyword evidence="2" id="KW-1185">Reference proteome</keyword>
<dbReference type="EMBL" id="JACRSZ010000001">
    <property type="protein sequence ID" value="MBC8571818.1"/>
    <property type="molecule type" value="Genomic_DNA"/>
</dbReference>
<accession>A0ABR7N600</accession>
<proteinExistence type="predicted"/>
<dbReference type="Proteomes" id="UP000657421">
    <property type="component" value="Unassembled WGS sequence"/>
</dbReference>
<name>A0ABR7N600_9FIRM</name>
<dbReference type="PANTHER" id="PTHR41317">
    <property type="entry name" value="PD-(D_E)XK NUCLEASE FAMILY TRANSPOSASE"/>
    <property type="match status" value="1"/>
</dbReference>
<dbReference type="Pfam" id="PF12784">
    <property type="entry name" value="PDDEXK_2"/>
    <property type="match status" value="1"/>
</dbReference>
<sequence length="288" mass="33143">MMNDYMFRAVLQRSPAALRGLLSALLHIPKSEIISCEICNPIILGDALDEKTCILDILVLLNKNRQINLEMQVGPIENWTDRSLYYLCKMFTDLKEGMDYTQTKPSIHIGILSKSPVPEDAAFYNEYALKNRKTGYEFTGKFSLHVLDLSYISKVTDDVKNTSLYHWACLFKATTWKEMLAMAEQSESIRKAVVTLRQLTNDEKIKLQCEARERYRMDWQSSMRTSFEKGKKEGLTEAAVDTQKLILLTQTLMAANRMDDLDRALKNVSYREQLIHELHIAPDDSISQ</sequence>
<dbReference type="PANTHER" id="PTHR41317:SF1">
    <property type="entry name" value="PD-(D_E)XK NUCLEASE FAMILY TRANSPOSASE"/>
    <property type="match status" value="1"/>
</dbReference>
<protein>
    <submittedName>
        <fullName evidence="1">Rpn family recombination-promoting nuclease/putative transposase</fullName>
    </submittedName>
</protein>
<reference evidence="1 2" key="1">
    <citation type="submission" date="2020-08" db="EMBL/GenBank/DDBJ databases">
        <title>Genome public.</title>
        <authorList>
            <person name="Liu C."/>
            <person name="Sun Q."/>
        </authorList>
    </citation>
    <scope>NUCLEOTIDE SEQUENCE [LARGE SCALE GENOMIC DNA]</scope>
    <source>
        <strain evidence="1 2">NSJ-46</strain>
    </source>
</reference>
<dbReference type="NCBIfam" id="TIGR01784">
    <property type="entry name" value="T_den_put_tspse"/>
    <property type="match status" value="1"/>
</dbReference>
<dbReference type="RefSeq" id="WP_249306756.1">
    <property type="nucleotide sequence ID" value="NZ_JACRSZ010000001.1"/>
</dbReference>
<dbReference type="InterPro" id="IPR010106">
    <property type="entry name" value="RpnA"/>
</dbReference>
<gene>
    <name evidence="1" type="ORF">H8716_01760</name>
</gene>
<evidence type="ECO:0000313" key="2">
    <source>
        <dbReference type="Proteomes" id="UP000657421"/>
    </source>
</evidence>